<dbReference type="AlphaFoldDB" id="A0A9X2JMT1"/>
<keyword evidence="2" id="KW-1185">Reference proteome</keyword>
<dbReference type="InterPro" id="IPR027396">
    <property type="entry name" value="DsrEFH-like"/>
</dbReference>
<accession>A0A9X2JMT1</accession>
<dbReference type="EMBL" id="JAMYXC010000047">
    <property type="protein sequence ID" value="MCP1167652.1"/>
    <property type="molecule type" value="Genomic_DNA"/>
</dbReference>
<name>A0A9X2JMT1_9RHOB</name>
<dbReference type="Pfam" id="PF02635">
    <property type="entry name" value="DsrE"/>
    <property type="match status" value="1"/>
</dbReference>
<dbReference type="Gene3D" id="3.40.1260.10">
    <property type="entry name" value="DsrEFH-like"/>
    <property type="match status" value="1"/>
</dbReference>
<reference evidence="1" key="1">
    <citation type="submission" date="2022-06" db="EMBL/GenBank/DDBJ databases">
        <title>Limimaricola sediminis sp. nov., isolated from an intertidal sediment.</title>
        <authorList>
            <person name="Shao X."/>
        </authorList>
    </citation>
    <scope>NUCLEOTIDE SEQUENCE</scope>
    <source>
        <strain evidence="1">ASW11-118</strain>
    </source>
</reference>
<organism evidence="1 2">
    <name type="scientific">Limimaricola litoreus</name>
    <dbReference type="NCBI Taxonomy" id="2955316"/>
    <lineage>
        <taxon>Bacteria</taxon>
        <taxon>Pseudomonadati</taxon>
        <taxon>Pseudomonadota</taxon>
        <taxon>Alphaproteobacteria</taxon>
        <taxon>Rhodobacterales</taxon>
        <taxon>Paracoccaceae</taxon>
        <taxon>Limimaricola</taxon>
    </lineage>
</organism>
<evidence type="ECO:0000313" key="2">
    <source>
        <dbReference type="Proteomes" id="UP001139477"/>
    </source>
</evidence>
<dbReference type="Proteomes" id="UP001139477">
    <property type="component" value="Unassembled WGS sequence"/>
</dbReference>
<dbReference type="InterPro" id="IPR003787">
    <property type="entry name" value="Sulphur_relay_DsrE/F-like"/>
</dbReference>
<sequence>MPMAEGASTAPCKKAAGLIADIRATPSVRALRIASLTQPDGREAASARLFWRKHQSKKKTIMAAVAAQFTKPVLSLGLALGLAMVPGLASAQSETGSASQPEGVTPVIEGFGRIVDAPGATLQPSAEELHQIVFSVSSDKTMPDGANANLWRTARAVNVYGLAGVEQENRDFIVIVHGGATEAIMSDEASRAANGEANPNLELIAALQDAGVQIMVCSQAAASHGVDETMLAPGVQMTLSALSAIPVLQSQGYSLMPM</sequence>
<dbReference type="RefSeq" id="WP_253329965.1">
    <property type="nucleotide sequence ID" value="NZ_JAMYXC010000047.1"/>
</dbReference>
<protein>
    <submittedName>
        <fullName evidence="1">DsrE family protein</fullName>
    </submittedName>
</protein>
<dbReference type="PANTHER" id="PTHR37691">
    <property type="entry name" value="BLR3518 PROTEIN"/>
    <property type="match status" value="1"/>
</dbReference>
<dbReference type="PANTHER" id="PTHR37691:SF1">
    <property type="entry name" value="BLR3518 PROTEIN"/>
    <property type="match status" value="1"/>
</dbReference>
<proteinExistence type="predicted"/>
<gene>
    <name evidence="1" type="ORF">NHG85_03750</name>
</gene>
<comment type="caution">
    <text evidence="1">The sequence shown here is derived from an EMBL/GenBank/DDBJ whole genome shotgun (WGS) entry which is preliminary data.</text>
</comment>
<evidence type="ECO:0000313" key="1">
    <source>
        <dbReference type="EMBL" id="MCP1167652.1"/>
    </source>
</evidence>
<dbReference type="SUPFAM" id="SSF75169">
    <property type="entry name" value="DsrEFH-like"/>
    <property type="match status" value="1"/>
</dbReference>